<keyword evidence="2" id="KW-0812">Transmembrane</keyword>
<evidence type="ECO:0000256" key="1">
    <source>
        <dbReference type="SAM" id="MobiDB-lite"/>
    </source>
</evidence>
<proteinExistence type="predicted"/>
<feature type="compositionally biased region" description="Low complexity" evidence="1">
    <location>
        <begin position="53"/>
        <end position="88"/>
    </location>
</feature>
<dbReference type="Proteomes" id="UP000177941">
    <property type="component" value="Unassembled WGS sequence"/>
</dbReference>
<reference evidence="3 4" key="1">
    <citation type="journal article" date="2016" name="Nat. Commun.">
        <title>Thousands of microbial genomes shed light on interconnected biogeochemical processes in an aquifer system.</title>
        <authorList>
            <person name="Anantharaman K."/>
            <person name="Brown C.T."/>
            <person name="Hug L.A."/>
            <person name="Sharon I."/>
            <person name="Castelle C.J."/>
            <person name="Probst A.J."/>
            <person name="Thomas B.C."/>
            <person name="Singh A."/>
            <person name="Wilkins M.J."/>
            <person name="Karaoz U."/>
            <person name="Brodie E.L."/>
            <person name="Williams K.H."/>
            <person name="Hubbard S.S."/>
            <person name="Banfield J.F."/>
        </authorList>
    </citation>
    <scope>NUCLEOTIDE SEQUENCE [LARGE SCALE GENOMIC DNA]</scope>
</reference>
<organism evidence="3 4">
    <name type="scientific">Candidatus Andersenbacteria bacterium RIFCSPHIGHO2_12_FULL_45_11b</name>
    <dbReference type="NCBI Taxonomy" id="1797282"/>
    <lineage>
        <taxon>Bacteria</taxon>
        <taxon>Candidatus Anderseniibacteriota</taxon>
    </lineage>
</organism>
<dbReference type="EMBL" id="MHHS01000036">
    <property type="protein sequence ID" value="OGY36309.1"/>
    <property type="molecule type" value="Genomic_DNA"/>
</dbReference>
<gene>
    <name evidence="3" type="ORF">A3E36_00125</name>
</gene>
<feature type="transmembrane region" description="Helical" evidence="2">
    <location>
        <begin position="25"/>
        <end position="43"/>
    </location>
</feature>
<dbReference type="AlphaFoldDB" id="A0A1G1X8K7"/>
<keyword evidence="2" id="KW-1133">Transmembrane helix</keyword>
<name>A0A1G1X8K7_9BACT</name>
<evidence type="ECO:0000313" key="3">
    <source>
        <dbReference type="EMBL" id="OGY36309.1"/>
    </source>
</evidence>
<evidence type="ECO:0000256" key="2">
    <source>
        <dbReference type="SAM" id="Phobius"/>
    </source>
</evidence>
<comment type="caution">
    <text evidence="3">The sequence shown here is derived from an EMBL/GenBank/DDBJ whole genome shotgun (WGS) entry which is preliminary data.</text>
</comment>
<accession>A0A1G1X8K7</accession>
<protein>
    <submittedName>
        <fullName evidence="3">Uncharacterized protein</fullName>
    </submittedName>
</protein>
<feature type="region of interest" description="Disordered" evidence="1">
    <location>
        <begin position="47"/>
        <end position="88"/>
    </location>
</feature>
<sequence>MEYEPQENENRAGSFIERMKESPRTVSAIIIVVIVIAAIYAFSGNNKDQNPIASESATPTPETSTTPEASAKPSESAAPGKVTGGTTATVAPVAPVDKSMLMDQSKALPEEKKTDAAYVETAVKGDGLTHLARKAATRYLASNDVGYAVTNEHRIYIEDYIQKHLARHPVQIGSQETISFELVKQATESAQQLTEKQLHNLTKYVHVLN</sequence>
<keyword evidence="2" id="KW-0472">Membrane</keyword>
<evidence type="ECO:0000313" key="4">
    <source>
        <dbReference type="Proteomes" id="UP000177941"/>
    </source>
</evidence>